<dbReference type="GO" id="GO:0000978">
    <property type="term" value="F:RNA polymerase II cis-regulatory region sequence-specific DNA binding"/>
    <property type="evidence" value="ECO:0007669"/>
    <property type="project" value="TreeGrafter"/>
</dbReference>
<evidence type="ECO:0000313" key="18">
    <source>
        <dbReference type="RefSeq" id="XP_030638187.1"/>
    </source>
</evidence>
<evidence type="ECO:0000313" key="17">
    <source>
        <dbReference type="Proteomes" id="UP000504632"/>
    </source>
</evidence>
<dbReference type="CTD" id="10661"/>
<keyword evidence="4" id="KW-0479">Metal-binding</keyword>
<dbReference type="CDD" id="cd21581">
    <property type="entry name" value="KLF1_N"/>
    <property type="match status" value="1"/>
</dbReference>
<feature type="domain" description="C2H2-type" evidence="16">
    <location>
        <begin position="295"/>
        <end position="324"/>
    </location>
</feature>
<dbReference type="InParanoid" id="A0A6J2W1L6"/>
<evidence type="ECO:0000256" key="13">
    <source>
        <dbReference type="ARBA" id="ARBA00023242"/>
    </source>
</evidence>
<evidence type="ECO:0000256" key="14">
    <source>
        <dbReference type="PROSITE-ProRule" id="PRU00042"/>
    </source>
</evidence>
<sequence>MALTQAVLPSFSSFSNFCNPADNMKVWKSEDGSLGLEPQDKRSQFESLNAEYQEFPQLFREECLDHDNGVSWDMEFLVSGWDALSPDLNSTQNYNSQRPPLQDQAELYQANVQEASGLRGQARLDRHHVTNNNLMIEFLTHEEPSGSSLTELYNGSYNAEQQGKQFPPQPNTDQFVFSHGTNMNRMNERGSVDLSKANFGHFYQQHGSIIPFPDSKFLQTGVAMETPTVPSHHYNFIPNYSHHRLYPQPVGYVHSQAAGLIPSPQTQLPDSTAPPTGMEGKRGRRLVTKKRAAVHTCEYPGCRKTYTKSSHLKAHLRTHTGEKPYHCTWDGCGWKFARSDELTRHYRKHTGQKPYECMLCQRAFSRSDHLALHMKRHA</sequence>
<dbReference type="FunFam" id="3.30.160.60:FF:000237">
    <property type="entry name" value="Krueppel-like factor 2"/>
    <property type="match status" value="1"/>
</dbReference>
<keyword evidence="3" id="KW-0597">Phosphoprotein</keyword>
<dbReference type="GeneID" id="115818835"/>
<evidence type="ECO:0000256" key="9">
    <source>
        <dbReference type="ARBA" id="ARBA00023015"/>
    </source>
</evidence>
<dbReference type="InterPro" id="IPR036236">
    <property type="entry name" value="Znf_C2H2_sf"/>
</dbReference>
<keyword evidence="7" id="KW-0862">Zinc</keyword>
<evidence type="ECO:0000256" key="7">
    <source>
        <dbReference type="ARBA" id="ARBA00022833"/>
    </source>
</evidence>
<keyword evidence="17" id="KW-1185">Reference proteome</keyword>
<evidence type="ECO:0000256" key="1">
    <source>
        <dbReference type="ARBA" id="ARBA00004123"/>
    </source>
</evidence>
<evidence type="ECO:0000256" key="5">
    <source>
        <dbReference type="ARBA" id="ARBA00022737"/>
    </source>
</evidence>
<dbReference type="FunFam" id="3.30.160.60:FF:000707">
    <property type="entry name" value="Putative Krueppel-like factor 1"/>
    <property type="match status" value="1"/>
</dbReference>
<keyword evidence="13" id="KW-0539">Nucleus</keyword>
<feature type="domain" description="C2H2-type" evidence="16">
    <location>
        <begin position="325"/>
        <end position="354"/>
    </location>
</feature>
<evidence type="ECO:0000256" key="3">
    <source>
        <dbReference type="ARBA" id="ARBA00022553"/>
    </source>
</evidence>
<accession>A0A6J2W1L6</accession>
<dbReference type="PROSITE" id="PS00028">
    <property type="entry name" value="ZINC_FINGER_C2H2_1"/>
    <property type="match status" value="3"/>
</dbReference>
<dbReference type="GO" id="GO:0005634">
    <property type="term" value="C:nucleus"/>
    <property type="evidence" value="ECO:0007669"/>
    <property type="project" value="UniProtKB-SubCell"/>
</dbReference>
<comment type="similarity">
    <text evidence="2">Belongs to the krueppel C2H2-type zinc-finger protein family.</text>
</comment>
<dbReference type="PANTHER" id="PTHR23235:SF145">
    <property type="entry name" value="KRUPPEL-LIKE FACTOR 1"/>
    <property type="match status" value="1"/>
</dbReference>
<dbReference type="Proteomes" id="UP000504632">
    <property type="component" value="Chromosome 8"/>
</dbReference>
<keyword evidence="12" id="KW-0804">Transcription</keyword>
<reference evidence="18" key="1">
    <citation type="submission" date="2025-08" db="UniProtKB">
        <authorList>
            <consortium name="RefSeq"/>
        </authorList>
    </citation>
    <scope>IDENTIFICATION</scope>
</reference>
<keyword evidence="11" id="KW-0010">Activator</keyword>
<organism evidence="17 18">
    <name type="scientific">Chanos chanos</name>
    <name type="common">Milkfish</name>
    <name type="synonym">Mugil chanos</name>
    <dbReference type="NCBI Taxonomy" id="29144"/>
    <lineage>
        <taxon>Eukaryota</taxon>
        <taxon>Metazoa</taxon>
        <taxon>Chordata</taxon>
        <taxon>Craniata</taxon>
        <taxon>Vertebrata</taxon>
        <taxon>Euteleostomi</taxon>
        <taxon>Actinopterygii</taxon>
        <taxon>Neopterygii</taxon>
        <taxon>Teleostei</taxon>
        <taxon>Ostariophysi</taxon>
        <taxon>Gonorynchiformes</taxon>
        <taxon>Chanidae</taxon>
        <taxon>Chanos</taxon>
    </lineage>
</organism>
<protein>
    <submittedName>
        <fullName evidence="18">Kruppel-like factor 1</fullName>
    </submittedName>
</protein>
<evidence type="ECO:0000256" key="15">
    <source>
        <dbReference type="SAM" id="MobiDB-lite"/>
    </source>
</evidence>
<dbReference type="GO" id="GO:0000981">
    <property type="term" value="F:DNA-binding transcription factor activity, RNA polymerase II-specific"/>
    <property type="evidence" value="ECO:0007669"/>
    <property type="project" value="TreeGrafter"/>
</dbReference>
<evidence type="ECO:0000256" key="10">
    <source>
        <dbReference type="ARBA" id="ARBA00023125"/>
    </source>
</evidence>
<evidence type="ECO:0000256" key="6">
    <source>
        <dbReference type="ARBA" id="ARBA00022771"/>
    </source>
</evidence>
<evidence type="ECO:0000259" key="16">
    <source>
        <dbReference type="PROSITE" id="PS50157"/>
    </source>
</evidence>
<feature type="region of interest" description="Disordered" evidence="15">
    <location>
        <begin position="263"/>
        <end position="282"/>
    </location>
</feature>
<feature type="domain" description="C2H2-type" evidence="16">
    <location>
        <begin position="355"/>
        <end position="378"/>
    </location>
</feature>
<dbReference type="Gene3D" id="3.30.160.60">
    <property type="entry name" value="Classic Zinc Finger"/>
    <property type="match status" value="3"/>
</dbReference>
<feature type="compositionally biased region" description="Polar residues" evidence="15">
    <location>
        <begin position="263"/>
        <end position="274"/>
    </location>
</feature>
<keyword evidence="5" id="KW-0677">Repeat</keyword>
<proteinExistence type="inferred from homology"/>
<dbReference type="FunFam" id="3.30.160.60:FF:000018">
    <property type="entry name" value="Krueppel-like factor 15"/>
    <property type="match status" value="1"/>
</dbReference>
<evidence type="ECO:0000256" key="2">
    <source>
        <dbReference type="ARBA" id="ARBA00006991"/>
    </source>
</evidence>
<keyword evidence="9" id="KW-0805">Transcription regulation</keyword>
<evidence type="ECO:0000256" key="8">
    <source>
        <dbReference type="ARBA" id="ARBA00022843"/>
    </source>
</evidence>
<keyword evidence="6 14" id="KW-0863">Zinc-finger</keyword>
<comment type="subcellular location">
    <subcellularLocation>
        <location evidence="1">Nucleus</location>
    </subcellularLocation>
</comment>
<dbReference type="OrthoDB" id="4748970at2759"/>
<keyword evidence="10" id="KW-0238">DNA-binding</keyword>
<keyword evidence="8" id="KW-0832">Ubl conjugation</keyword>
<dbReference type="PROSITE" id="PS50157">
    <property type="entry name" value="ZINC_FINGER_C2H2_2"/>
    <property type="match status" value="3"/>
</dbReference>
<dbReference type="InterPro" id="IPR013087">
    <property type="entry name" value="Znf_C2H2_type"/>
</dbReference>
<evidence type="ECO:0000256" key="11">
    <source>
        <dbReference type="ARBA" id="ARBA00023159"/>
    </source>
</evidence>
<evidence type="ECO:0000256" key="12">
    <source>
        <dbReference type="ARBA" id="ARBA00023163"/>
    </source>
</evidence>
<dbReference type="PANTHER" id="PTHR23235">
    <property type="entry name" value="KRUEPPEL-LIKE TRANSCRIPTION FACTOR"/>
    <property type="match status" value="1"/>
</dbReference>
<dbReference type="GO" id="GO:0008270">
    <property type="term" value="F:zinc ion binding"/>
    <property type="evidence" value="ECO:0007669"/>
    <property type="project" value="UniProtKB-KW"/>
</dbReference>
<dbReference type="SUPFAM" id="SSF57667">
    <property type="entry name" value="beta-beta-alpha zinc fingers"/>
    <property type="match status" value="2"/>
</dbReference>
<dbReference type="AlphaFoldDB" id="A0A6J2W1L6"/>
<dbReference type="RefSeq" id="XP_030638187.1">
    <property type="nucleotide sequence ID" value="XM_030782327.1"/>
</dbReference>
<evidence type="ECO:0000256" key="4">
    <source>
        <dbReference type="ARBA" id="ARBA00022723"/>
    </source>
</evidence>
<dbReference type="SMART" id="SM00355">
    <property type="entry name" value="ZnF_C2H2"/>
    <property type="match status" value="3"/>
</dbReference>
<dbReference type="Pfam" id="PF00096">
    <property type="entry name" value="zf-C2H2"/>
    <property type="match status" value="3"/>
</dbReference>
<name>A0A6J2W1L6_CHACN</name>
<dbReference type="GO" id="GO:0045893">
    <property type="term" value="P:positive regulation of DNA-templated transcription"/>
    <property type="evidence" value="ECO:0007669"/>
    <property type="project" value="UniProtKB-ARBA"/>
</dbReference>
<gene>
    <name evidence="18" type="primary">klf1</name>
</gene>